<dbReference type="EMBL" id="VFEQ01000011">
    <property type="protein sequence ID" value="TWR58194.1"/>
    <property type="molecule type" value="Genomic_DNA"/>
</dbReference>
<feature type="domain" description="Glycosyltransferase 2-like" evidence="2">
    <location>
        <begin position="443"/>
        <end position="570"/>
    </location>
</feature>
<dbReference type="InterPro" id="IPR001173">
    <property type="entry name" value="Glyco_trans_2-like"/>
</dbReference>
<comment type="caution">
    <text evidence="3">The sequence shown here is derived from an EMBL/GenBank/DDBJ whole genome shotgun (WGS) entry which is preliminary data.</text>
</comment>
<gene>
    <name evidence="3" type="ORF">FIV41_18410</name>
</gene>
<dbReference type="InterPro" id="IPR029044">
    <property type="entry name" value="Nucleotide-diphossugar_trans"/>
</dbReference>
<dbReference type="OrthoDB" id="9179784at2"/>
<dbReference type="Proteomes" id="UP000316123">
    <property type="component" value="Unassembled WGS sequence"/>
</dbReference>
<dbReference type="Gene3D" id="3.90.550.10">
    <property type="entry name" value="Spore Coat Polysaccharide Biosynthesis Protein SpsA, Chain A"/>
    <property type="match status" value="1"/>
</dbReference>
<dbReference type="Gene3D" id="3.40.50.2000">
    <property type="entry name" value="Glycogen Phosphorylase B"/>
    <property type="match status" value="1"/>
</dbReference>
<evidence type="ECO:0000259" key="2">
    <source>
        <dbReference type="Pfam" id="PF00535"/>
    </source>
</evidence>
<dbReference type="Pfam" id="PF13692">
    <property type="entry name" value="Glyco_trans_1_4"/>
    <property type="match status" value="1"/>
</dbReference>
<dbReference type="AlphaFoldDB" id="A0A9X9BR87"/>
<dbReference type="SUPFAM" id="SSF53448">
    <property type="entry name" value="Nucleotide-diphospho-sugar transferases"/>
    <property type="match status" value="1"/>
</dbReference>
<protein>
    <submittedName>
        <fullName evidence="3">Glycosyltransferase</fullName>
    </submittedName>
</protein>
<keyword evidence="1" id="KW-0472">Membrane</keyword>
<sequence length="689" mass="76804">MLIERRPSGRQRWRAVYHRLPLPASAKKLLAVIYRRALLPAVRALRGVLQPMKTFADPAPSSQPAPQPQQAGLADYIIWGAIDWDLRHQRPQQLAQVLGATGRRVIYVSASLIHAPQAGFELESLDQTQRLFQVKLFARGAPFIYAAAPDAALVRQLCRSIGEVLLWAGSARVISLVQHPFWCDIAGELPNSRLIYDCMDHHQGFGDNGPSILQLEQRLVRNADVRLFTSDWLAEQWPAQANETRAILRNAADFTQFCTPPVSIYRDRLQRKVIGYYGAIAHWFDQALVARIAEAFPQHVVLLIGADTVGARAQLSGYANVEFTGEAPYATLPYYLHGFDVGIVPFHITALTLATNPVKVYEYLSAGKPVVSVDLPEMQQFGSLVQVGRDGPAFIAAITRALLPATTEQIAQRQAFAARQTWTHRADALITLAERRDHAARISVIVVTYNNLALTRACLDSLEHDSEGPELEIIVVDNASSDGTAEFLSQWAADSGQTIVLNTDNRGFAAANNQGLAIANGEYLVLLNNDTQVTSGWASTLRRHLQRNPELGLIGPVTNNIGNQARIDIDYTNLADMPQAARRFTCRHLGEVVRLPTLAFFCVMMPRSTYTRIGPLDEVYGRGFFEDDDYCRRVEHAGLVNACARDVFIHHQLSASFALMNQDERQALFERNKAIYEAKWGPWEPHEYE</sequence>
<evidence type="ECO:0000256" key="1">
    <source>
        <dbReference type="ARBA" id="ARBA00022519"/>
    </source>
</evidence>
<evidence type="ECO:0000313" key="4">
    <source>
        <dbReference type="Proteomes" id="UP000316123"/>
    </source>
</evidence>
<name>A0A9X9BR87_PSEMA</name>
<organism evidence="3 4">
    <name type="scientific">Pseudomonas marginalis</name>
    <name type="common">Pseudomonas panacis</name>
    <dbReference type="NCBI Taxonomy" id="298"/>
    <lineage>
        <taxon>Bacteria</taxon>
        <taxon>Pseudomonadati</taxon>
        <taxon>Pseudomonadota</taxon>
        <taxon>Gammaproteobacteria</taxon>
        <taxon>Pseudomonadales</taxon>
        <taxon>Pseudomonadaceae</taxon>
        <taxon>Pseudomonas</taxon>
    </lineage>
</organism>
<keyword evidence="1" id="KW-0997">Cell inner membrane</keyword>
<dbReference type="SUPFAM" id="SSF53756">
    <property type="entry name" value="UDP-Glycosyltransferase/glycogen phosphorylase"/>
    <property type="match status" value="1"/>
</dbReference>
<dbReference type="PANTHER" id="PTHR43179:SF7">
    <property type="entry name" value="RHAMNOSYLTRANSFERASE WBBL"/>
    <property type="match status" value="1"/>
</dbReference>
<accession>A0A9X9BR87</accession>
<dbReference type="Pfam" id="PF00535">
    <property type="entry name" value="Glycos_transf_2"/>
    <property type="match status" value="1"/>
</dbReference>
<reference evidence="3 4" key="1">
    <citation type="submission" date="2019-06" db="EMBL/GenBank/DDBJ databases">
        <title>Pseudomonas bimorpha sp. nov. isolated from bovine raw milk and skim milk concentrate.</title>
        <authorList>
            <person name="Hofmann K."/>
            <person name="Huptas C."/>
            <person name="Doll E."/>
            <person name="Scherer S."/>
            <person name="Wenning M."/>
        </authorList>
    </citation>
    <scope>NUCLEOTIDE SEQUENCE [LARGE SCALE GENOMIC DNA]</scope>
    <source>
        <strain evidence="3 4">DSM 13124</strain>
    </source>
</reference>
<proteinExistence type="predicted"/>
<dbReference type="PANTHER" id="PTHR43179">
    <property type="entry name" value="RHAMNOSYLTRANSFERASE WBBL"/>
    <property type="match status" value="1"/>
</dbReference>
<evidence type="ECO:0000313" key="3">
    <source>
        <dbReference type="EMBL" id="TWR58194.1"/>
    </source>
</evidence>
<dbReference type="CDD" id="cd04186">
    <property type="entry name" value="GT_2_like_c"/>
    <property type="match status" value="1"/>
</dbReference>
<keyword evidence="1" id="KW-1003">Cell membrane</keyword>
<dbReference type="RefSeq" id="WP_074847366.1">
    <property type="nucleotide sequence ID" value="NZ_FNSU01000003.1"/>
</dbReference>